<organism evidence="1 2">
    <name type="scientific">Antiquaquibacter oligotrophicus</name>
    <dbReference type="NCBI Taxonomy" id="2880260"/>
    <lineage>
        <taxon>Bacteria</taxon>
        <taxon>Bacillati</taxon>
        <taxon>Actinomycetota</taxon>
        <taxon>Actinomycetes</taxon>
        <taxon>Micrococcales</taxon>
        <taxon>Microbacteriaceae</taxon>
        <taxon>Antiquaquibacter</taxon>
    </lineage>
</organism>
<accession>A0ABT6KNT8</accession>
<comment type="caution">
    <text evidence="1">The sequence shown here is derived from an EMBL/GenBank/DDBJ whole genome shotgun (WGS) entry which is preliminary data.</text>
</comment>
<dbReference type="EMBL" id="JARXVQ010000001">
    <property type="protein sequence ID" value="MDH6180747.1"/>
    <property type="molecule type" value="Genomic_DNA"/>
</dbReference>
<protein>
    <submittedName>
        <fullName evidence="1">Uncharacterized protein</fullName>
    </submittedName>
</protein>
<evidence type="ECO:0000313" key="2">
    <source>
        <dbReference type="Proteomes" id="UP001160142"/>
    </source>
</evidence>
<name>A0ABT6KNT8_9MICO</name>
<reference evidence="1 2" key="1">
    <citation type="submission" date="2023-04" db="EMBL/GenBank/DDBJ databases">
        <title>Genome Encyclopedia of Bacteria and Archaea VI: Functional Genomics of Type Strains.</title>
        <authorList>
            <person name="Whitman W."/>
        </authorList>
    </citation>
    <scope>NUCLEOTIDE SEQUENCE [LARGE SCALE GENOMIC DNA]</scope>
    <source>
        <strain evidence="1 2">SG_E_30_P1</strain>
    </source>
</reference>
<dbReference type="RefSeq" id="WP_322133086.1">
    <property type="nucleotide sequence ID" value="NZ_CP085036.1"/>
</dbReference>
<proteinExistence type="predicted"/>
<dbReference type="Proteomes" id="UP001160142">
    <property type="component" value="Unassembled WGS sequence"/>
</dbReference>
<keyword evidence="2" id="KW-1185">Reference proteome</keyword>
<evidence type="ECO:0000313" key="1">
    <source>
        <dbReference type="EMBL" id="MDH6180747.1"/>
    </source>
</evidence>
<gene>
    <name evidence="1" type="ORF">M2152_000929</name>
</gene>
<sequence>MLSASRSDWNLVPGSSVTPFDGVADIQLQSVPESFDVSGVLDSPAAIVTLVNGHDRWTSATSGCAGPAGTDFNILIAADGWPNPFC</sequence>